<dbReference type="GeneTree" id="ENSGT00940000156563"/>
<evidence type="ECO:0000256" key="1">
    <source>
        <dbReference type="ARBA" id="ARBA00001947"/>
    </source>
</evidence>
<dbReference type="GO" id="GO:0005829">
    <property type="term" value="C:cytosol"/>
    <property type="evidence" value="ECO:0007669"/>
    <property type="project" value="TreeGrafter"/>
</dbReference>
<dbReference type="Proteomes" id="UP000314982">
    <property type="component" value="Unassembled WGS sequence"/>
</dbReference>
<dbReference type="GO" id="GO:0001512">
    <property type="term" value="F:dihydronicotinamide riboside quinone reductase activity"/>
    <property type="evidence" value="ECO:0007669"/>
    <property type="project" value="UniProtKB-EC"/>
</dbReference>
<evidence type="ECO:0000256" key="13">
    <source>
        <dbReference type="ARBA" id="ARBA00052759"/>
    </source>
</evidence>
<reference evidence="21" key="2">
    <citation type="submission" date="2025-08" db="UniProtKB">
        <authorList>
            <consortium name="Ensembl"/>
        </authorList>
    </citation>
    <scope>IDENTIFICATION</scope>
</reference>
<dbReference type="STRING" id="62062.ENSHHUP00000010424"/>
<evidence type="ECO:0000256" key="5">
    <source>
        <dbReference type="ARBA" id="ARBA00011738"/>
    </source>
</evidence>
<evidence type="ECO:0000256" key="6">
    <source>
        <dbReference type="ARBA" id="ARBA00022490"/>
    </source>
</evidence>
<evidence type="ECO:0000256" key="10">
    <source>
        <dbReference type="ARBA" id="ARBA00022827"/>
    </source>
</evidence>
<dbReference type="PANTHER" id="PTHR10204:SF34">
    <property type="entry name" value="NAD(P)H DEHYDROGENASE [QUINONE] 1 ISOFORM 1"/>
    <property type="match status" value="1"/>
</dbReference>
<comment type="catalytic activity">
    <reaction evidence="13">
        <text>1-(beta-D-ribofuranosyl)-1,4-dihydronicotinamide + a quinone + H(+) = beta-nicotinamide D-riboside + a quinol</text>
        <dbReference type="Rhea" id="RHEA:12364"/>
        <dbReference type="ChEBI" id="CHEBI:15378"/>
        <dbReference type="ChEBI" id="CHEBI:15927"/>
        <dbReference type="ChEBI" id="CHEBI:24646"/>
        <dbReference type="ChEBI" id="CHEBI:55458"/>
        <dbReference type="ChEBI" id="CHEBI:132124"/>
        <dbReference type="EC" id="1.10.5.1"/>
    </reaction>
</comment>
<dbReference type="InterPro" id="IPR003680">
    <property type="entry name" value="Flavodoxin_fold"/>
</dbReference>
<evidence type="ECO:0000256" key="19">
    <source>
        <dbReference type="ARBA" id="ARBA00083661"/>
    </source>
</evidence>
<dbReference type="InterPro" id="IPR029039">
    <property type="entry name" value="Flavoprotein-like_sf"/>
</dbReference>
<evidence type="ECO:0000259" key="20">
    <source>
        <dbReference type="Pfam" id="PF02525"/>
    </source>
</evidence>
<keyword evidence="9" id="KW-0479">Metal-binding</keyword>
<dbReference type="FunFam" id="3.40.50.360:FF:000030">
    <property type="entry name" value="ribosyldihydronicotinamide dehydrogenase [quinone]"/>
    <property type="match status" value="1"/>
</dbReference>
<name>A0A4W5KEI6_9TELE</name>
<evidence type="ECO:0000256" key="4">
    <source>
        <dbReference type="ARBA" id="ARBA00006252"/>
    </source>
</evidence>
<evidence type="ECO:0000256" key="12">
    <source>
        <dbReference type="ARBA" id="ARBA00023002"/>
    </source>
</evidence>
<keyword evidence="6" id="KW-0963">Cytoplasm</keyword>
<comment type="cofactor">
    <cofactor evidence="1">
        <name>Zn(2+)</name>
        <dbReference type="ChEBI" id="CHEBI:29105"/>
    </cofactor>
</comment>
<accession>A0A4W5KEI6</accession>
<reference evidence="21" key="3">
    <citation type="submission" date="2025-09" db="UniProtKB">
        <authorList>
            <consortium name="Ensembl"/>
        </authorList>
    </citation>
    <scope>IDENTIFICATION</scope>
</reference>
<evidence type="ECO:0000256" key="11">
    <source>
        <dbReference type="ARBA" id="ARBA00022833"/>
    </source>
</evidence>
<evidence type="ECO:0000256" key="8">
    <source>
        <dbReference type="ARBA" id="ARBA00022630"/>
    </source>
</evidence>
<comment type="subcellular location">
    <subcellularLocation>
        <location evidence="3">Cytoplasm</location>
    </subcellularLocation>
</comment>
<sequence length="275" mass="30604">MPHKMARKVLIVYAHQSTGSFNAAARDVAEIVLTTQGCKVVVSDLYAMKFKASATAEDITGEVKDAEHFRYGEETMLAWKEGRLSADITEEHRKLSDAELVIFQFPMYWFTVPAIMKGWMDRVLTLGFAYTSEKRYSQGIFKDKKAMLSFTTGSPESMFSANGINGDMNVTLWPLQNGILHYCGFQVLAPQIFWAPPHISSEARESMLEAWQIRLQGLLGEIPLTFTPSDSFDGGQGFQLKEDVQQKQAANEFGLSVGIHLGKPLPPNSQIKAGV</sequence>
<keyword evidence="22" id="KW-1185">Reference proteome</keyword>
<feature type="domain" description="Flavodoxin-like fold" evidence="20">
    <location>
        <begin position="8"/>
        <end position="212"/>
    </location>
</feature>
<keyword evidence="12" id="KW-0560">Oxidoreductase</keyword>
<comment type="cofactor">
    <cofactor evidence="2">
        <name>FAD</name>
        <dbReference type="ChEBI" id="CHEBI:57692"/>
    </cofactor>
</comment>
<proteinExistence type="inferred from homology"/>
<dbReference type="InterPro" id="IPR051545">
    <property type="entry name" value="NAD(P)H_dehydrogenase_qn"/>
</dbReference>
<evidence type="ECO:0000256" key="2">
    <source>
        <dbReference type="ARBA" id="ARBA00001974"/>
    </source>
</evidence>
<organism evidence="21 22">
    <name type="scientific">Hucho hucho</name>
    <name type="common">huchen</name>
    <dbReference type="NCBI Taxonomy" id="62062"/>
    <lineage>
        <taxon>Eukaryota</taxon>
        <taxon>Metazoa</taxon>
        <taxon>Chordata</taxon>
        <taxon>Craniata</taxon>
        <taxon>Vertebrata</taxon>
        <taxon>Euteleostomi</taxon>
        <taxon>Actinopterygii</taxon>
        <taxon>Neopterygii</taxon>
        <taxon>Teleostei</taxon>
        <taxon>Protacanthopterygii</taxon>
        <taxon>Salmoniformes</taxon>
        <taxon>Salmonidae</taxon>
        <taxon>Salmoninae</taxon>
        <taxon>Hucho</taxon>
    </lineage>
</organism>
<evidence type="ECO:0000256" key="18">
    <source>
        <dbReference type="ARBA" id="ARBA00077696"/>
    </source>
</evidence>
<dbReference type="AlphaFoldDB" id="A0A4W5KEI6"/>
<comment type="subunit">
    <text evidence="5">Homodimer.</text>
</comment>
<evidence type="ECO:0000256" key="15">
    <source>
        <dbReference type="ARBA" id="ARBA00066401"/>
    </source>
</evidence>
<keyword evidence="10" id="KW-0274">FAD</keyword>
<dbReference type="Ensembl" id="ENSHHUT00000010758.1">
    <property type="protein sequence ID" value="ENSHHUP00000010424.1"/>
    <property type="gene ID" value="ENSHHUG00000006376.1"/>
</dbReference>
<evidence type="ECO:0000256" key="3">
    <source>
        <dbReference type="ARBA" id="ARBA00004496"/>
    </source>
</evidence>
<dbReference type="SUPFAM" id="SSF52218">
    <property type="entry name" value="Flavoproteins"/>
    <property type="match status" value="1"/>
</dbReference>
<dbReference type="Gene3D" id="3.40.50.360">
    <property type="match status" value="1"/>
</dbReference>
<evidence type="ECO:0000313" key="21">
    <source>
        <dbReference type="Ensembl" id="ENSHHUP00000010424.1"/>
    </source>
</evidence>
<dbReference type="GO" id="GO:0046872">
    <property type="term" value="F:metal ion binding"/>
    <property type="evidence" value="ECO:0007669"/>
    <property type="project" value="UniProtKB-KW"/>
</dbReference>
<dbReference type="Pfam" id="PF02525">
    <property type="entry name" value="Flavodoxin_2"/>
    <property type="match status" value="1"/>
</dbReference>
<protein>
    <recommendedName>
        <fullName evidence="16">Ribosyldihydronicotinamide dehydrogenase [quinone]</fullName>
        <ecNumber evidence="15">1.10.5.1</ecNumber>
    </recommendedName>
    <alternativeName>
        <fullName evidence="19">NRH dehydrogenase [quinone] 2</fullName>
    </alternativeName>
    <alternativeName>
        <fullName evidence="18">NRH:quinone oxidoreductase 2</fullName>
    </alternativeName>
    <alternativeName>
        <fullName evidence="17">Quinone reductase 2</fullName>
    </alternativeName>
</protein>
<keyword evidence="7" id="KW-0597">Phosphoprotein</keyword>
<reference evidence="22" key="1">
    <citation type="submission" date="2018-06" db="EMBL/GenBank/DDBJ databases">
        <title>Genome assembly of Danube salmon.</title>
        <authorList>
            <person name="Macqueen D.J."/>
            <person name="Gundappa M.K."/>
        </authorList>
    </citation>
    <scope>NUCLEOTIDE SEQUENCE [LARGE SCALE GENOMIC DNA]</scope>
</reference>
<evidence type="ECO:0000313" key="22">
    <source>
        <dbReference type="Proteomes" id="UP000314982"/>
    </source>
</evidence>
<evidence type="ECO:0000256" key="16">
    <source>
        <dbReference type="ARBA" id="ARBA00073982"/>
    </source>
</evidence>
<dbReference type="PANTHER" id="PTHR10204">
    <property type="entry name" value="NAD P H OXIDOREDUCTASE-RELATED"/>
    <property type="match status" value="1"/>
</dbReference>
<dbReference type="EC" id="1.10.5.1" evidence="15"/>
<keyword evidence="8" id="KW-0285">Flavoprotein</keyword>
<dbReference type="GO" id="GO:0003955">
    <property type="term" value="F:NAD(P)H dehydrogenase (quinone) activity"/>
    <property type="evidence" value="ECO:0007669"/>
    <property type="project" value="TreeGrafter"/>
</dbReference>
<evidence type="ECO:0000256" key="7">
    <source>
        <dbReference type="ARBA" id="ARBA00022553"/>
    </source>
</evidence>
<comment type="similarity">
    <text evidence="4">Belongs to the NAD(P)H dehydrogenase (quinone) family.</text>
</comment>
<evidence type="ECO:0000256" key="14">
    <source>
        <dbReference type="ARBA" id="ARBA00054856"/>
    </source>
</evidence>
<evidence type="ECO:0000256" key="9">
    <source>
        <dbReference type="ARBA" id="ARBA00022723"/>
    </source>
</evidence>
<evidence type="ECO:0000256" key="17">
    <source>
        <dbReference type="ARBA" id="ARBA00077622"/>
    </source>
</evidence>
<keyword evidence="11" id="KW-0862">Zinc</keyword>
<comment type="function">
    <text evidence="14">The enzyme apparently serves as a quinone reductase in connection with conjugation reactions of hydroquinones involved in detoxification pathways as well as in biosynthetic processes such as the vitamin K-dependent gamma-carboxylation of glutamate residues in prothrombin synthesis.</text>
</comment>